<dbReference type="AlphaFoldDB" id="A0A163CW85"/>
<evidence type="ECO:0000313" key="3">
    <source>
        <dbReference type="Proteomes" id="UP000076715"/>
    </source>
</evidence>
<dbReference type="OrthoDB" id="1432946at2"/>
<dbReference type="InterPro" id="IPR053147">
    <property type="entry name" value="Hsp_HslJ-like"/>
</dbReference>
<organism evidence="2 3">
    <name type="scientific">Aquimarina aggregata</name>
    <dbReference type="NCBI Taxonomy" id="1642818"/>
    <lineage>
        <taxon>Bacteria</taxon>
        <taxon>Pseudomonadati</taxon>
        <taxon>Bacteroidota</taxon>
        <taxon>Flavobacteriia</taxon>
        <taxon>Flavobacteriales</taxon>
        <taxon>Flavobacteriaceae</taxon>
        <taxon>Aquimarina</taxon>
    </lineage>
</organism>
<keyword evidence="3" id="KW-1185">Reference proteome</keyword>
<evidence type="ECO:0000313" key="2">
    <source>
        <dbReference type="EMBL" id="KZS42813.1"/>
    </source>
</evidence>
<dbReference type="STRING" id="1642818.AWE51_15710"/>
<gene>
    <name evidence="2" type="ORF">AWE51_15710</name>
</gene>
<protein>
    <recommendedName>
        <fullName evidence="1">DUF306 domain-containing protein</fullName>
    </recommendedName>
</protein>
<dbReference type="InterPro" id="IPR038670">
    <property type="entry name" value="HslJ-like_sf"/>
</dbReference>
<feature type="domain" description="DUF306" evidence="1">
    <location>
        <begin position="38"/>
        <end position="136"/>
    </location>
</feature>
<dbReference type="PANTHER" id="PTHR35535:SF1">
    <property type="entry name" value="HEAT SHOCK PROTEIN HSLJ"/>
    <property type="match status" value="1"/>
</dbReference>
<reference evidence="2 3" key="1">
    <citation type="submission" date="2016-01" db="EMBL/GenBank/DDBJ databases">
        <title>The draft genome sequence of Aquimarina sp. RZW4-3-2.</title>
        <authorList>
            <person name="Wang Y."/>
        </authorList>
    </citation>
    <scope>NUCLEOTIDE SEQUENCE [LARGE SCALE GENOMIC DNA]</scope>
    <source>
        <strain evidence="2 3">RZW4-3-2</strain>
    </source>
</reference>
<name>A0A163CW85_9FLAO</name>
<dbReference type="RefSeq" id="WP_066307923.1">
    <property type="nucleotide sequence ID" value="NZ_LQRT01000001.1"/>
</dbReference>
<dbReference type="Proteomes" id="UP000076715">
    <property type="component" value="Unassembled WGS sequence"/>
</dbReference>
<dbReference type="Pfam" id="PF03724">
    <property type="entry name" value="META"/>
    <property type="match status" value="1"/>
</dbReference>
<evidence type="ECO:0000259" key="1">
    <source>
        <dbReference type="Pfam" id="PF03724"/>
    </source>
</evidence>
<comment type="caution">
    <text evidence="2">The sequence shown here is derived from an EMBL/GenBank/DDBJ whole genome shotgun (WGS) entry which is preliminary data.</text>
</comment>
<sequence>MKHLFIILLFFTFSNTKNCNNKKTTDIHKDQTIQETIPSKFYIITLNGKDISEEKLHITFDKKSNSTYGFSGCNTFSCSYTDNKEIVSFESPISTKMYCEKKIKLEDSFLKSIIQSKSKHIKQDSLFLRDKNKKVLISGIRAKEE</sequence>
<dbReference type="PANTHER" id="PTHR35535">
    <property type="entry name" value="HEAT SHOCK PROTEIN HSLJ"/>
    <property type="match status" value="1"/>
</dbReference>
<proteinExistence type="predicted"/>
<accession>A0A163CW85</accession>
<dbReference type="InterPro" id="IPR005184">
    <property type="entry name" value="DUF306_Meta_HslJ"/>
</dbReference>
<dbReference type="EMBL" id="LQRT01000001">
    <property type="protein sequence ID" value="KZS42813.1"/>
    <property type="molecule type" value="Genomic_DNA"/>
</dbReference>
<dbReference type="Gene3D" id="2.40.128.270">
    <property type="match status" value="1"/>
</dbReference>